<sequence length="237" mass="27629">MLLRVAICDDIPVFAEVIENLILEYNSSLFEVDVFNNPFRLIELLKTNTYDLFILDIEFADISGIEIAEAIREQNLSCPIIFVTSFNEYMERAFKVNTFDYILKPVTKDKLYPALNRTIKYLNLDDSKFTFTFNKVFYSLSHSEIVYFEKNKRRVLIHTASTTYETLLQTNALLSKIDHNFIQVHTSFIVNARHIKKVSSNSITAKLDGNKTIEIPMSRKFLDSARKQILMKIREVM</sequence>
<accession>A0A0N0UHT2</accession>
<dbReference type="InterPro" id="IPR046947">
    <property type="entry name" value="LytR-like"/>
</dbReference>
<dbReference type="SUPFAM" id="SSF52172">
    <property type="entry name" value="CheY-like"/>
    <property type="match status" value="1"/>
</dbReference>
<dbReference type="PROSITE" id="PS50930">
    <property type="entry name" value="HTH_LYTTR"/>
    <property type="match status" value="1"/>
</dbReference>
<feature type="modified residue" description="4-aspartylphosphate" evidence="1">
    <location>
        <position position="56"/>
    </location>
</feature>
<name>A0A0N0UHT2_9BACL</name>
<dbReference type="InterPro" id="IPR007492">
    <property type="entry name" value="LytTR_DNA-bd_dom"/>
</dbReference>
<dbReference type="Proteomes" id="UP000037688">
    <property type="component" value="Unassembled WGS sequence"/>
</dbReference>
<gene>
    <name evidence="4" type="ORF">AMS66_12680</name>
</gene>
<dbReference type="PROSITE" id="PS50110">
    <property type="entry name" value="RESPONSE_REGULATORY"/>
    <property type="match status" value="1"/>
</dbReference>
<organism evidence="4 5">
    <name type="scientific">Paenibacillus xylanivorans</name>
    <dbReference type="NCBI Taxonomy" id="1705561"/>
    <lineage>
        <taxon>Bacteria</taxon>
        <taxon>Bacillati</taxon>
        <taxon>Bacillota</taxon>
        <taxon>Bacilli</taxon>
        <taxon>Bacillales</taxon>
        <taxon>Paenibacillaceae</taxon>
        <taxon>Paenibacillus</taxon>
    </lineage>
</organism>
<evidence type="ECO:0000313" key="4">
    <source>
        <dbReference type="EMBL" id="KOY16061.1"/>
    </source>
</evidence>
<dbReference type="InterPro" id="IPR011006">
    <property type="entry name" value="CheY-like_superfamily"/>
</dbReference>
<dbReference type="InterPro" id="IPR001789">
    <property type="entry name" value="Sig_transdc_resp-reg_receiver"/>
</dbReference>
<dbReference type="PATRIC" id="fig|1705561.3.peg.2438"/>
<comment type="caution">
    <text evidence="4">The sequence shown here is derived from an EMBL/GenBank/DDBJ whole genome shotgun (WGS) entry which is preliminary data.</text>
</comment>
<evidence type="ECO:0000313" key="5">
    <source>
        <dbReference type="Proteomes" id="UP000037688"/>
    </source>
</evidence>
<dbReference type="PANTHER" id="PTHR37299:SF1">
    <property type="entry name" value="STAGE 0 SPORULATION PROTEIN A HOMOLOG"/>
    <property type="match status" value="1"/>
</dbReference>
<dbReference type="Pfam" id="PF04397">
    <property type="entry name" value="LytTR"/>
    <property type="match status" value="1"/>
</dbReference>
<dbReference type="OrthoDB" id="3190595at2"/>
<dbReference type="PANTHER" id="PTHR37299">
    <property type="entry name" value="TRANSCRIPTIONAL REGULATOR-RELATED"/>
    <property type="match status" value="1"/>
</dbReference>
<dbReference type="CDD" id="cd00156">
    <property type="entry name" value="REC"/>
    <property type="match status" value="1"/>
</dbReference>
<evidence type="ECO:0000259" key="2">
    <source>
        <dbReference type="PROSITE" id="PS50110"/>
    </source>
</evidence>
<feature type="domain" description="Response regulatory" evidence="2">
    <location>
        <begin position="4"/>
        <end position="119"/>
    </location>
</feature>
<dbReference type="Gene3D" id="3.40.50.2300">
    <property type="match status" value="1"/>
</dbReference>
<proteinExistence type="predicted"/>
<keyword evidence="1" id="KW-0597">Phosphoprotein</keyword>
<keyword evidence="5" id="KW-1185">Reference proteome</keyword>
<feature type="domain" description="HTH LytTR-type" evidence="3">
    <location>
        <begin position="129"/>
        <end position="231"/>
    </location>
</feature>
<protein>
    <submittedName>
        <fullName evidence="4">Response regulator</fullName>
    </submittedName>
</protein>
<dbReference type="Gene3D" id="2.40.50.1020">
    <property type="entry name" value="LytTr DNA-binding domain"/>
    <property type="match status" value="1"/>
</dbReference>
<dbReference type="GO" id="GO:0003677">
    <property type="term" value="F:DNA binding"/>
    <property type="evidence" value="ECO:0007669"/>
    <property type="project" value="InterPro"/>
</dbReference>
<evidence type="ECO:0000259" key="3">
    <source>
        <dbReference type="PROSITE" id="PS50930"/>
    </source>
</evidence>
<dbReference type="AlphaFoldDB" id="A0A0N0UHT2"/>
<dbReference type="SMART" id="SM00448">
    <property type="entry name" value="REC"/>
    <property type="match status" value="1"/>
</dbReference>
<dbReference type="SMART" id="SM00850">
    <property type="entry name" value="LytTR"/>
    <property type="match status" value="1"/>
</dbReference>
<dbReference type="GO" id="GO:0000156">
    <property type="term" value="F:phosphorelay response regulator activity"/>
    <property type="evidence" value="ECO:0007669"/>
    <property type="project" value="InterPro"/>
</dbReference>
<reference evidence="4 5" key="1">
    <citation type="submission" date="2015-08" db="EMBL/GenBank/DDBJ databases">
        <title>Draft genome sequence of cellulolytic and xylanolytic Paenibacillus sp. A59, isolated from a decaying forest soil from Patagonia, Argentina.</title>
        <authorList>
            <person name="Ghio S."/>
            <person name="Caceres A.M."/>
            <person name="Talia P."/>
            <person name="Grasso D."/>
            <person name="Campos E."/>
        </authorList>
    </citation>
    <scope>NUCLEOTIDE SEQUENCE [LARGE SCALE GENOMIC DNA]</scope>
    <source>
        <strain evidence="4 5">A59</strain>
    </source>
</reference>
<dbReference type="Pfam" id="PF00072">
    <property type="entry name" value="Response_reg"/>
    <property type="match status" value="1"/>
</dbReference>
<evidence type="ECO:0000256" key="1">
    <source>
        <dbReference type="PROSITE-ProRule" id="PRU00169"/>
    </source>
</evidence>
<dbReference type="EMBL" id="LITU01000056">
    <property type="protein sequence ID" value="KOY16061.1"/>
    <property type="molecule type" value="Genomic_DNA"/>
</dbReference>
<dbReference type="RefSeq" id="WP_053781154.1">
    <property type="nucleotide sequence ID" value="NZ_LITU01000056.1"/>
</dbReference>